<dbReference type="InterPro" id="IPR058163">
    <property type="entry name" value="LysR-type_TF_proteobact-type"/>
</dbReference>
<dbReference type="EMBL" id="JAUFQY010000002">
    <property type="protein sequence ID" value="MDN3702662.1"/>
    <property type="molecule type" value="Genomic_DNA"/>
</dbReference>
<dbReference type="PANTHER" id="PTHR30537:SF5">
    <property type="entry name" value="HTH-TYPE TRANSCRIPTIONAL ACTIVATOR TTDR-RELATED"/>
    <property type="match status" value="1"/>
</dbReference>
<reference evidence="7" key="1">
    <citation type="journal article" date="2019" name="Int. J. Syst. Evol. Microbiol.">
        <title>The Global Catalogue of Microorganisms (GCM) 10K type strain sequencing project: providing services to taxonomists for standard genome sequencing and annotation.</title>
        <authorList>
            <consortium name="The Broad Institute Genomics Platform"/>
            <consortium name="The Broad Institute Genome Sequencing Center for Infectious Disease"/>
            <person name="Wu L."/>
            <person name="Ma J."/>
        </authorList>
    </citation>
    <scope>NUCLEOTIDE SEQUENCE [LARGE SCALE GENOMIC DNA]</scope>
    <source>
        <strain evidence="7">CECT 7226</strain>
    </source>
</reference>
<keyword evidence="2" id="KW-0805">Transcription regulation</keyword>
<gene>
    <name evidence="6" type="ORF">QWY96_20285</name>
</gene>
<evidence type="ECO:0000313" key="6">
    <source>
        <dbReference type="EMBL" id="MDN3702662.1"/>
    </source>
</evidence>
<dbReference type="InterPro" id="IPR036388">
    <property type="entry name" value="WH-like_DNA-bd_sf"/>
</dbReference>
<accession>A0ABT8CLV2</accession>
<evidence type="ECO:0000256" key="4">
    <source>
        <dbReference type="ARBA" id="ARBA00023163"/>
    </source>
</evidence>
<dbReference type="Gene3D" id="3.40.190.290">
    <property type="match status" value="1"/>
</dbReference>
<feature type="domain" description="HTH lysR-type" evidence="5">
    <location>
        <begin position="1"/>
        <end position="57"/>
    </location>
</feature>
<dbReference type="InterPro" id="IPR036390">
    <property type="entry name" value="WH_DNA-bd_sf"/>
</dbReference>
<dbReference type="PANTHER" id="PTHR30537">
    <property type="entry name" value="HTH-TYPE TRANSCRIPTIONAL REGULATOR"/>
    <property type="match status" value="1"/>
</dbReference>
<keyword evidence="7" id="KW-1185">Reference proteome</keyword>
<dbReference type="RefSeq" id="WP_261840390.1">
    <property type="nucleotide sequence ID" value="NZ_AP025459.1"/>
</dbReference>
<dbReference type="Pfam" id="PF03466">
    <property type="entry name" value="LysR_substrate"/>
    <property type="match status" value="1"/>
</dbReference>
<evidence type="ECO:0000256" key="2">
    <source>
        <dbReference type="ARBA" id="ARBA00023015"/>
    </source>
</evidence>
<organism evidence="6 7">
    <name type="scientific">Vibrio artabrorum</name>
    <dbReference type="NCBI Taxonomy" id="446374"/>
    <lineage>
        <taxon>Bacteria</taxon>
        <taxon>Pseudomonadati</taxon>
        <taxon>Pseudomonadota</taxon>
        <taxon>Gammaproteobacteria</taxon>
        <taxon>Vibrionales</taxon>
        <taxon>Vibrionaceae</taxon>
        <taxon>Vibrio</taxon>
    </lineage>
</organism>
<evidence type="ECO:0000313" key="7">
    <source>
        <dbReference type="Proteomes" id="UP001223712"/>
    </source>
</evidence>
<dbReference type="SUPFAM" id="SSF46785">
    <property type="entry name" value="Winged helix' DNA-binding domain"/>
    <property type="match status" value="1"/>
</dbReference>
<proteinExistence type="inferred from homology"/>
<dbReference type="Proteomes" id="UP001223712">
    <property type="component" value="Unassembled WGS sequence"/>
</dbReference>
<keyword evidence="3" id="KW-0238">DNA-binding</keyword>
<dbReference type="Pfam" id="PF00126">
    <property type="entry name" value="HTH_1"/>
    <property type="match status" value="1"/>
</dbReference>
<evidence type="ECO:0000259" key="5">
    <source>
        <dbReference type="PROSITE" id="PS50931"/>
    </source>
</evidence>
<dbReference type="Gene3D" id="1.10.10.10">
    <property type="entry name" value="Winged helix-like DNA-binding domain superfamily/Winged helix DNA-binding domain"/>
    <property type="match status" value="1"/>
</dbReference>
<dbReference type="SUPFAM" id="SSF53850">
    <property type="entry name" value="Periplasmic binding protein-like II"/>
    <property type="match status" value="1"/>
</dbReference>
<comment type="similarity">
    <text evidence="1">Belongs to the LysR transcriptional regulatory family.</text>
</comment>
<protein>
    <submittedName>
        <fullName evidence="6">LysR family transcriptional regulator</fullName>
    </submittedName>
</protein>
<sequence length="292" mass="33429">MIKEMKSFRMVVTKGGFRAAAMELNISPSLVTKHINALEQKLNTALLKRNSRNITMTTEGKVFYDNVINLLKDYDLCMHQQMSVLSDINGKLKVGVPHSINNLHLLPRLNKFIEKHPNINLELISGNHSLELFSHGYDLAFHCGNLPDSNLYFTKLGYWRKKTCLTRKYMEKYGTPKIPADLENHNCIVHFANRTATWKYVVNKLEVDVAVRGNTTINNSLDILKFTSENLGICYLPDFTVSQELERGELITVLDEFMPPPLPIYLVHINRNLSPKEKAFVEFIKSLKICSC</sequence>
<dbReference type="InterPro" id="IPR000847">
    <property type="entry name" value="LysR_HTH_N"/>
</dbReference>
<dbReference type="PROSITE" id="PS50931">
    <property type="entry name" value="HTH_LYSR"/>
    <property type="match status" value="1"/>
</dbReference>
<evidence type="ECO:0000256" key="3">
    <source>
        <dbReference type="ARBA" id="ARBA00023125"/>
    </source>
</evidence>
<evidence type="ECO:0000256" key="1">
    <source>
        <dbReference type="ARBA" id="ARBA00009437"/>
    </source>
</evidence>
<comment type="caution">
    <text evidence="6">The sequence shown here is derived from an EMBL/GenBank/DDBJ whole genome shotgun (WGS) entry which is preliminary data.</text>
</comment>
<dbReference type="CDD" id="cd08422">
    <property type="entry name" value="PBP2_CrgA_like"/>
    <property type="match status" value="1"/>
</dbReference>
<keyword evidence="4" id="KW-0804">Transcription</keyword>
<name>A0ABT8CLV2_9VIBR</name>
<dbReference type="InterPro" id="IPR005119">
    <property type="entry name" value="LysR_subst-bd"/>
</dbReference>